<dbReference type="InterPro" id="IPR052168">
    <property type="entry name" value="Cytochrome_b561_oxidase"/>
</dbReference>
<dbReference type="EMBL" id="CP017147">
    <property type="protein sequence ID" value="AOO82245.1"/>
    <property type="molecule type" value="Genomic_DNA"/>
</dbReference>
<dbReference type="GO" id="GO:0022904">
    <property type="term" value="P:respiratory electron transport chain"/>
    <property type="evidence" value="ECO:0007669"/>
    <property type="project" value="InterPro"/>
</dbReference>
<keyword evidence="6 13" id="KW-0812">Transmembrane</keyword>
<dbReference type="OrthoDB" id="1247465at2"/>
<comment type="subcellular location">
    <subcellularLocation>
        <location evidence="2">Cell membrane</location>
        <topology evidence="2">Multi-pass membrane protein</topology>
    </subcellularLocation>
</comment>
<dbReference type="GO" id="GO:0005886">
    <property type="term" value="C:plasma membrane"/>
    <property type="evidence" value="ECO:0007669"/>
    <property type="project" value="UniProtKB-SubCell"/>
</dbReference>
<dbReference type="InterPro" id="IPR016174">
    <property type="entry name" value="Di-haem_cyt_TM"/>
</dbReference>
<keyword evidence="10" id="KW-0408">Iron</keyword>
<evidence type="ECO:0000313" key="16">
    <source>
        <dbReference type="Proteomes" id="UP000094969"/>
    </source>
</evidence>
<dbReference type="AlphaFoldDB" id="A0A1D7U4E5"/>
<evidence type="ECO:0000256" key="10">
    <source>
        <dbReference type="ARBA" id="ARBA00023004"/>
    </source>
</evidence>
<evidence type="ECO:0000256" key="13">
    <source>
        <dbReference type="SAM" id="Phobius"/>
    </source>
</evidence>
<dbReference type="SUPFAM" id="SSF81342">
    <property type="entry name" value="Transmembrane di-heme cytochromes"/>
    <property type="match status" value="1"/>
</dbReference>
<organism evidence="15 16">
    <name type="scientific">Bosea vaviloviae</name>
    <dbReference type="NCBI Taxonomy" id="1526658"/>
    <lineage>
        <taxon>Bacteria</taxon>
        <taxon>Pseudomonadati</taxon>
        <taxon>Pseudomonadota</taxon>
        <taxon>Alphaproteobacteria</taxon>
        <taxon>Hyphomicrobiales</taxon>
        <taxon>Boseaceae</taxon>
        <taxon>Bosea</taxon>
    </lineage>
</organism>
<accession>A0A1D7U4E5</accession>
<sequence length="206" mass="22695">MNDNLDVKYRWSLVVRLLHWLTASLAVIQVALAFTVLSGPGMTTVRWLPVHMSLGSAILAIVLIRISWRAFENAPVRPLAPTVRMIGSVVHACLYLLILTVAVTGWLAYRPSPLMRPVLLFGSIPMPIAPRYPPISPRSFALVHYSLVWIFLGLVVVHVGAVLVHALVFRDGVLQGMLFGREIAQRNILEQRKPRSDAPGVGEGGP</sequence>
<keyword evidence="11 13" id="KW-0472">Membrane</keyword>
<keyword evidence="8" id="KW-0249">Electron transport</keyword>
<comment type="similarity">
    <text evidence="12">Belongs to the cytochrome b561 family.</text>
</comment>
<keyword evidence="9 13" id="KW-1133">Transmembrane helix</keyword>
<keyword evidence="3" id="KW-0813">Transport</keyword>
<evidence type="ECO:0000256" key="11">
    <source>
        <dbReference type="ARBA" id="ARBA00023136"/>
    </source>
</evidence>
<evidence type="ECO:0000259" key="14">
    <source>
        <dbReference type="Pfam" id="PF01292"/>
    </source>
</evidence>
<keyword evidence="4" id="KW-1003">Cell membrane</keyword>
<keyword evidence="16" id="KW-1185">Reference proteome</keyword>
<evidence type="ECO:0000256" key="2">
    <source>
        <dbReference type="ARBA" id="ARBA00004651"/>
    </source>
</evidence>
<dbReference type="Gene3D" id="1.20.950.20">
    <property type="entry name" value="Transmembrane di-heme cytochromes, Chain C"/>
    <property type="match status" value="1"/>
</dbReference>
<comment type="cofactor">
    <cofactor evidence="1">
        <name>heme b</name>
        <dbReference type="ChEBI" id="CHEBI:60344"/>
    </cofactor>
</comment>
<evidence type="ECO:0000256" key="1">
    <source>
        <dbReference type="ARBA" id="ARBA00001970"/>
    </source>
</evidence>
<feature type="transmembrane region" description="Helical" evidence="13">
    <location>
        <begin position="50"/>
        <end position="68"/>
    </location>
</feature>
<evidence type="ECO:0000256" key="12">
    <source>
        <dbReference type="ARBA" id="ARBA00037975"/>
    </source>
</evidence>
<dbReference type="KEGG" id="bvv:BHK69_18960"/>
<feature type="domain" description="Cytochrome b561 bacterial/Ni-hydrogenase" evidence="14">
    <location>
        <begin position="10"/>
        <end position="180"/>
    </location>
</feature>
<evidence type="ECO:0000256" key="4">
    <source>
        <dbReference type="ARBA" id="ARBA00022475"/>
    </source>
</evidence>
<evidence type="ECO:0000256" key="9">
    <source>
        <dbReference type="ARBA" id="ARBA00022989"/>
    </source>
</evidence>
<dbReference type="Proteomes" id="UP000094969">
    <property type="component" value="Chromosome"/>
</dbReference>
<evidence type="ECO:0000256" key="3">
    <source>
        <dbReference type="ARBA" id="ARBA00022448"/>
    </source>
</evidence>
<evidence type="ECO:0000256" key="6">
    <source>
        <dbReference type="ARBA" id="ARBA00022692"/>
    </source>
</evidence>
<dbReference type="GO" id="GO:0009055">
    <property type="term" value="F:electron transfer activity"/>
    <property type="evidence" value="ECO:0007669"/>
    <property type="project" value="InterPro"/>
</dbReference>
<dbReference type="Pfam" id="PF01292">
    <property type="entry name" value="Ni_hydr_CYTB"/>
    <property type="match status" value="1"/>
</dbReference>
<dbReference type="RefSeq" id="WP_069691455.1">
    <property type="nucleotide sequence ID" value="NZ_CP017147.1"/>
</dbReference>
<feature type="transmembrane region" description="Helical" evidence="13">
    <location>
        <begin position="17"/>
        <end position="38"/>
    </location>
</feature>
<reference evidence="15 16" key="1">
    <citation type="journal article" date="2015" name="Antonie Van Leeuwenhoek">
        <title>Bosea vaviloviae sp. nov., a new species of slow-growing rhizobia isolated from nodules of the relict species Vavilovia formosa (Stev.) Fed.</title>
        <authorList>
            <person name="Safronova V.I."/>
            <person name="Kuznetsova I.G."/>
            <person name="Sazanova A.L."/>
            <person name="Kimeklis A.K."/>
            <person name="Belimov A.A."/>
            <person name="Andronov E.E."/>
            <person name="Pinaev A.G."/>
            <person name="Chizhevskaya E.P."/>
            <person name="Pukhaev A.R."/>
            <person name="Popov K.P."/>
            <person name="Willems A."/>
            <person name="Tikhonovich I.A."/>
        </authorList>
    </citation>
    <scope>NUCLEOTIDE SEQUENCE [LARGE SCALE GENOMIC DNA]</scope>
    <source>
        <strain evidence="15 16">Vaf18</strain>
    </source>
</reference>
<keyword evidence="5" id="KW-0349">Heme</keyword>
<feature type="transmembrane region" description="Helical" evidence="13">
    <location>
        <begin position="89"/>
        <end position="109"/>
    </location>
</feature>
<feature type="transmembrane region" description="Helical" evidence="13">
    <location>
        <begin position="147"/>
        <end position="169"/>
    </location>
</feature>
<evidence type="ECO:0000313" key="15">
    <source>
        <dbReference type="EMBL" id="AOO82245.1"/>
    </source>
</evidence>
<proteinExistence type="inferred from homology"/>
<dbReference type="PANTHER" id="PTHR30529">
    <property type="entry name" value="CYTOCHROME B561"/>
    <property type="match status" value="1"/>
</dbReference>
<gene>
    <name evidence="15" type="ORF">BHK69_18960</name>
</gene>
<name>A0A1D7U4E5_9HYPH</name>
<keyword evidence="7" id="KW-0479">Metal-binding</keyword>
<dbReference type="GO" id="GO:0046872">
    <property type="term" value="F:metal ion binding"/>
    <property type="evidence" value="ECO:0007669"/>
    <property type="project" value="UniProtKB-KW"/>
</dbReference>
<evidence type="ECO:0000256" key="7">
    <source>
        <dbReference type="ARBA" id="ARBA00022723"/>
    </source>
</evidence>
<dbReference type="InterPro" id="IPR011577">
    <property type="entry name" value="Cyt_b561_bac/Ni-Hgenase"/>
</dbReference>
<protein>
    <recommendedName>
        <fullName evidence="14">Cytochrome b561 bacterial/Ni-hydrogenase domain-containing protein</fullName>
    </recommendedName>
</protein>
<evidence type="ECO:0000256" key="5">
    <source>
        <dbReference type="ARBA" id="ARBA00022617"/>
    </source>
</evidence>
<evidence type="ECO:0000256" key="8">
    <source>
        <dbReference type="ARBA" id="ARBA00022982"/>
    </source>
</evidence>
<dbReference type="PANTHER" id="PTHR30529:SF6">
    <property type="entry name" value="BLL0291 PROTEIN"/>
    <property type="match status" value="1"/>
</dbReference>
<dbReference type="GO" id="GO:0020037">
    <property type="term" value="F:heme binding"/>
    <property type="evidence" value="ECO:0007669"/>
    <property type="project" value="TreeGrafter"/>
</dbReference>